<organism evidence="2 3">
    <name type="scientific">Brachionus plicatilis</name>
    <name type="common">Marine rotifer</name>
    <name type="synonym">Brachionus muelleri</name>
    <dbReference type="NCBI Taxonomy" id="10195"/>
    <lineage>
        <taxon>Eukaryota</taxon>
        <taxon>Metazoa</taxon>
        <taxon>Spiralia</taxon>
        <taxon>Gnathifera</taxon>
        <taxon>Rotifera</taxon>
        <taxon>Eurotatoria</taxon>
        <taxon>Monogononta</taxon>
        <taxon>Pseudotrocha</taxon>
        <taxon>Ploima</taxon>
        <taxon>Brachionidae</taxon>
        <taxon>Brachionus</taxon>
    </lineage>
</organism>
<reference evidence="2 3" key="1">
    <citation type="journal article" date="2018" name="Sci. Rep.">
        <title>Genomic signatures of local adaptation to the degree of environmental predictability in rotifers.</title>
        <authorList>
            <person name="Franch-Gras L."/>
            <person name="Hahn C."/>
            <person name="Garcia-Roger E.M."/>
            <person name="Carmona M.J."/>
            <person name="Serra M."/>
            <person name="Gomez A."/>
        </authorList>
    </citation>
    <scope>NUCLEOTIDE SEQUENCE [LARGE SCALE GENOMIC DNA]</scope>
    <source>
        <strain evidence="2">HYR1</strain>
    </source>
</reference>
<dbReference type="EMBL" id="REGN01005620">
    <property type="protein sequence ID" value="RNA12771.1"/>
    <property type="molecule type" value="Genomic_DNA"/>
</dbReference>
<name>A0A3M7QNX0_BRAPC</name>
<proteinExistence type="predicted"/>
<evidence type="ECO:0000313" key="3">
    <source>
        <dbReference type="Proteomes" id="UP000276133"/>
    </source>
</evidence>
<dbReference type="AlphaFoldDB" id="A0A3M7QNX0"/>
<protein>
    <submittedName>
        <fullName evidence="2">Uncharacterized protein</fullName>
    </submittedName>
</protein>
<evidence type="ECO:0000256" key="1">
    <source>
        <dbReference type="SAM" id="MobiDB-lite"/>
    </source>
</evidence>
<feature type="compositionally biased region" description="Polar residues" evidence="1">
    <location>
        <begin position="66"/>
        <end position="77"/>
    </location>
</feature>
<comment type="caution">
    <text evidence="2">The sequence shown here is derived from an EMBL/GenBank/DDBJ whole genome shotgun (WGS) entry which is preliminary data.</text>
</comment>
<keyword evidence="3" id="KW-1185">Reference proteome</keyword>
<sequence>MTALIYLSKSFAPRYQVRMMFKRRHNNNLNKHSQVRRVGKKSTNLTGGSVKARAPMSLCMAPVTPEPTNKRTSSSDAFTHDLIMSLN</sequence>
<evidence type="ECO:0000313" key="2">
    <source>
        <dbReference type="EMBL" id="RNA12771.1"/>
    </source>
</evidence>
<dbReference type="Proteomes" id="UP000276133">
    <property type="component" value="Unassembled WGS sequence"/>
</dbReference>
<feature type="region of interest" description="Disordered" evidence="1">
    <location>
        <begin position="61"/>
        <end position="87"/>
    </location>
</feature>
<gene>
    <name evidence="2" type="ORF">BpHYR1_029548</name>
</gene>
<accession>A0A3M7QNX0</accession>